<organism evidence="1 2">
    <name type="scientific">Striga asiatica</name>
    <name type="common">Asiatic witchweed</name>
    <name type="synonym">Buchnera asiatica</name>
    <dbReference type="NCBI Taxonomy" id="4170"/>
    <lineage>
        <taxon>Eukaryota</taxon>
        <taxon>Viridiplantae</taxon>
        <taxon>Streptophyta</taxon>
        <taxon>Embryophyta</taxon>
        <taxon>Tracheophyta</taxon>
        <taxon>Spermatophyta</taxon>
        <taxon>Magnoliopsida</taxon>
        <taxon>eudicotyledons</taxon>
        <taxon>Gunneridae</taxon>
        <taxon>Pentapetalae</taxon>
        <taxon>asterids</taxon>
        <taxon>lamiids</taxon>
        <taxon>Lamiales</taxon>
        <taxon>Orobanchaceae</taxon>
        <taxon>Buchnereae</taxon>
        <taxon>Striga</taxon>
    </lineage>
</organism>
<feature type="non-terminal residue" evidence="1">
    <location>
        <position position="246"/>
    </location>
</feature>
<protein>
    <submittedName>
        <fullName evidence="1">ThiJ/PfpI domain protein</fullName>
    </submittedName>
</protein>
<feature type="non-terminal residue" evidence="1">
    <location>
        <position position="1"/>
    </location>
</feature>
<sequence length="246" mass="26369">QERVWVARRTSPGDGRQAPGCCPVTGRGKTGCSGLSAKDRPASVLARDPKGLLQLRIETDGCSIRASSGCCSLPEKARVYTAMANGWVHSFAGRAARIFAKGQPSTVALCLFSRREMKLFAGIFPLSIARFLTPGTRRTGAALAGNPVAEAWCSCRRMAGGQISKVSEVVGAHGLLVARNGWLSNSLVLLVIGLVVIDSPEHGALAVEKTKLCREGWLVQLGHLCEFSVNFLLKEKMRVAANWRVP</sequence>
<evidence type="ECO:0000313" key="1">
    <source>
        <dbReference type="EMBL" id="GER33183.1"/>
    </source>
</evidence>
<name>A0A5A7PK00_STRAF</name>
<gene>
    <name evidence="1" type="ORF">STAS_09295</name>
</gene>
<comment type="caution">
    <text evidence="1">The sequence shown here is derived from an EMBL/GenBank/DDBJ whole genome shotgun (WGS) entry which is preliminary data.</text>
</comment>
<keyword evidence="2" id="KW-1185">Reference proteome</keyword>
<dbReference type="Proteomes" id="UP000325081">
    <property type="component" value="Unassembled WGS sequence"/>
</dbReference>
<accession>A0A5A7PK00</accession>
<proteinExistence type="predicted"/>
<dbReference type="AlphaFoldDB" id="A0A5A7PK00"/>
<evidence type="ECO:0000313" key="2">
    <source>
        <dbReference type="Proteomes" id="UP000325081"/>
    </source>
</evidence>
<dbReference type="EMBL" id="BKCP01004694">
    <property type="protein sequence ID" value="GER33183.1"/>
    <property type="molecule type" value="Genomic_DNA"/>
</dbReference>
<reference evidence="2" key="1">
    <citation type="journal article" date="2019" name="Curr. Biol.">
        <title>Genome Sequence of Striga asiatica Provides Insight into the Evolution of Plant Parasitism.</title>
        <authorList>
            <person name="Yoshida S."/>
            <person name="Kim S."/>
            <person name="Wafula E.K."/>
            <person name="Tanskanen J."/>
            <person name="Kim Y.M."/>
            <person name="Honaas L."/>
            <person name="Yang Z."/>
            <person name="Spallek T."/>
            <person name="Conn C.E."/>
            <person name="Ichihashi Y."/>
            <person name="Cheong K."/>
            <person name="Cui S."/>
            <person name="Der J.P."/>
            <person name="Gundlach H."/>
            <person name="Jiao Y."/>
            <person name="Hori C."/>
            <person name="Ishida J.K."/>
            <person name="Kasahara H."/>
            <person name="Kiba T."/>
            <person name="Kim M.S."/>
            <person name="Koo N."/>
            <person name="Laohavisit A."/>
            <person name="Lee Y.H."/>
            <person name="Lumba S."/>
            <person name="McCourt P."/>
            <person name="Mortimer J.C."/>
            <person name="Mutuku J.M."/>
            <person name="Nomura T."/>
            <person name="Sasaki-Sekimoto Y."/>
            <person name="Seto Y."/>
            <person name="Wang Y."/>
            <person name="Wakatake T."/>
            <person name="Sakakibara H."/>
            <person name="Demura T."/>
            <person name="Yamaguchi S."/>
            <person name="Yoneyama K."/>
            <person name="Manabe R.I."/>
            <person name="Nelson D.C."/>
            <person name="Schulman A.H."/>
            <person name="Timko M.P."/>
            <person name="dePamphilis C.W."/>
            <person name="Choi D."/>
            <person name="Shirasu K."/>
        </authorList>
    </citation>
    <scope>NUCLEOTIDE SEQUENCE [LARGE SCALE GENOMIC DNA]</scope>
    <source>
        <strain evidence="2">cv. UVA1</strain>
    </source>
</reference>